<proteinExistence type="predicted"/>
<dbReference type="VEuPathDB" id="FungiDB:ASPSYDRAFT_48614"/>
<feature type="domain" description="CBM-cenC" evidence="2">
    <location>
        <begin position="9"/>
        <end position="135"/>
    </location>
</feature>
<evidence type="ECO:0000256" key="1">
    <source>
        <dbReference type="ARBA" id="ARBA00022801"/>
    </source>
</evidence>
<protein>
    <recommendedName>
        <fullName evidence="2">CBM-cenC domain-containing protein</fullName>
    </recommendedName>
</protein>
<dbReference type="Proteomes" id="UP000184356">
    <property type="component" value="Unassembled WGS sequence"/>
</dbReference>
<evidence type="ECO:0000313" key="4">
    <source>
        <dbReference type="Proteomes" id="UP000184356"/>
    </source>
</evidence>
<dbReference type="Pfam" id="PF02018">
    <property type="entry name" value="CBM_4_9"/>
    <property type="match status" value="1"/>
</dbReference>
<reference evidence="4" key="1">
    <citation type="journal article" date="2017" name="Genome Biol.">
        <title>Comparative genomics reveals high biological diversity and specific adaptations in the industrially and medically important fungal genus Aspergillus.</title>
        <authorList>
            <person name="de Vries R.P."/>
            <person name="Riley R."/>
            <person name="Wiebenga A."/>
            <person name="Aguilar-Osorio G."/>
            <person name="Amillis S."/>
            <person name="Uchima C.A."/>
            <person name="Anderluh G."/>
            <person name="Asadollahi M."/>
            <person name="Askin M."/>
            <person name="Barry K."/>
            <person name="Battaglia E."/>
            <person name="Bayram O."/>
            <person name="Benocci T."/>
            <person name="Braus-Stromeyer S.A."/>
            <person name="Caldana C."/>
            <person name="Canovas D."/>
            <person name="Cerqueira G.C."/>
            <person name="Chen F."/>
            <person name="Chen W."/>
            <person name="Choi C."/>
            <person name="Clum A."/>
            <person name="Dos Santos R.A."/>
            <person name="Damasio A.R."/>
            <person name="Diallinas G."/>
            <person name="Emri T."/>
            <person name="Fekete E."/>
            <person name="Flipphi M."/>
            <person name="Freyberg S."/>
            <person name="Gallo A."/>
            <person name="Gournas C."/>
            <person name="Habgood R."/>
            <person name="Hainaut M."/>
            <person name="Harispe M.L."/>
            <person name="Henrissat B."/>
            <person name="Hilden K.S."/>
            <person name="Hope R."/>
            <person name="Hossain A."/>
            <person name="Karabika E."/>
            <person name="Karaffa L."/>
            <person name="Karanyi Z."/>
            <person name="Krasevec N."/>
            <person name="Kuo A."/>
            <person name="Kusch H."/>
            <person name="LaButti K."/>
            <person name="Lagendijk E.L."/>
            <person name="Lapidus A."/>
            <person name="Levasseur A."/>
            <person name="Lindquist E."/>
            <person name="Lipzen A."/>
            <person name="Logrieco A.F."/>
            <person name="MacCabe A."/>
            <person name="Maekelae M.R."/>
            <person name="Malavazi I."/>
            <person name="Melin P."/>
            <person name="Meyer V."/>
            <person name="Mielnichuk N."/>
            <person name="Miskei M."/>
            <person name="Molnar A.P."/>
            <person name="Mule G."/>
            <person name="Ngan C.Y."/>
            <person name="Orejas M."/>
            <person name="Orosz E."/>
            <person name="Ouedraogo J.P."/>
            <person name="Overkamp K.M."/>
            <person name="Park H.-S."/>
            <person name="Perrone G."/>
            <person name="Piumi F."/>
            <person name="Punt P.J."/>
            <person name="Ram A.F."/>
            <person name="Ramon A."/>
            <person name="Rauscher S."/>
            <person name="Record E."/>
            <person name="Riano-Pachon D.M."/>
            <person name="Robert V."/>
            <person name="Roehrig J."/>
            <person name="Ruller R."/>
            <person name="Salamov A."/>
            <person name="Salih N.S."/>
            <person name="Samson R.A."/>
            <person name="Sandor E."/>
            <person name="Sanguinetti M."/>
            <person name="Schuetze T."/>
            <person name="Sepcic K."/>
            <person name="Shelest E."/>
            <person name="Sherlock G."/>
            <person name="Sophianopoulou V."/>
            <person name="Squina F.M."/>
            <person name="Sun H."/>
            <person name="Susca A."/>
            <person name="Todd R.B."/>
            <person name="Tsang A."/>
            <person name="Unkles S.E."/>
            <person name="van de Wiele N."/>
            <person name="van Rossen-Uffink D."/>
            <person name="Oliveira J.V."/>
            <person name="Vesth T.C."/>
            <person name="Visser J."/>
            <person name="Yu J.-H."/>
            <person name="Zhou M."/>
            <person name="Andersen M.R."/>
            <person name="Archer D.B."/>
            <person name="Baker S.E."/>
            <person name="Benoit I."/>
            <person name="Brakhage A.A."/>
            <person name="Braus G.H."/>
            <person name="Fischer R."/>
            <person name="Frisvad J.C."/>
            <person name="Goldman G.H."/>
            <person name="Houbraken J."/>
            <person name="Oakley B."/>
            <person name="Pocsi I."/>
            <person name="Scazzocchio C."/>
            <person name="Seiboth B."/>
            <person name="vanKuyk P.A."/>
            <person name="Wortman J."/>
            <person name="Dyer P.S."/>
            <person name="Grigoriev I.V."/>
        </authorList>
    </citation>
    <scope>NUCLEOTIDE SEQUENCE [LARGE SCALE GENOMIC DNA]</scope>
    <source>
        <strain evidence="4">CBS 593.65</strain>
    </source>
</reference>
<dbReference type="InterPro" id="IPR003305">
    <property type="entry name" value="CenC_carb-bd"/>
</dbReference>
<dbReference type="GeneID" id="63763736"/>
<dbReference type="GO" id="GO:0016798">
    <property type="term" value="F:hydrolase activity, acting on glycosyl bonds"/>
    <property type="evidence" value="ECO:0007669"/>
    <property type="project" value="InterPro"/>
</dbReference>
<dbReference type="OrthoDB" id="4240053at2759"/>
<dbReference type="RefSeq" id="XP_040699222.1">
    <property type="nucleotide sequence ID" value="XM_040847663.1"/>
</dbReference>
<gene>
    <name evidence="3" type="ORF">ASPSYDRAFT_48614</name>
</gene>
<evidence type="ECO:0000313" key="3">
    <source>
        <dbReference type="EMBL" id="OJJ55416.1"/>
    </source>
</evidence>
<dbReference type="AlphaFoldDB" id="A0A1L9T7L2"/>
<accession>A0A1L9T7L2</accession>
<dbReference type="EMBL" id="KV878592">
    <property type="protein sequence ID" value="OJJ55416.1"/>
    <property type="molecule type" value="Genomic_DNA"/>
</dbReference>
<sequence>MSAPPFEPIVANSGFETGLLAPWIPSDPAAATIANGTQAYTGDYYLALRNAPGNRPNWVHQPLNDLDASTNYTVTAQVSGPAVSAANYCSAWIHVGANVTTGLIDRVDLSYDDFGKWLTLEGQFQPKSDSVELYLRAACTLSGASHTSALFWDDIIVAPAPVLD</sequence>
<evidence type="ECO:0000259" key="2">
    <source>
        <dbReference type="Pfam" id="PF02018"/>
    </source>
</evidence>
<keyword evidence="4" id="KW-1185">Reference proteome</keyword>
<dbReference type="Gene3D" id="2.60.120.260">
    <property type="entry name" value="Galactose-binding domain-like"/>
    <property type="match status" value="1"/>
</dbReference>
<dbReference type="InterPro" id="IPR008979">
    <property type="entry name" value="Galactose-bd-like_sf"/>
</dbReference>
<name>A0A1L9T7L2_9EURO</name>
<dbReference type="SUPFAM" id="SSF49785">
    <property type="entry name" value="Galactose-binding domain-like"/>
    <property type="match status" value="1"/>
</dbReference>
<organism evidence="3 4">
    <name type="scientific">Aspergillus sydowii CBS 593.65</name>
    <dbReference type="NCBI Taxonomy" id="1036612"/>
    <lineage>
        <taxon>Eukaryota</taxon>
        <taxon>Fungi</taxon>
        <taxon>Dikarya</taxon>
        <taxon>Ascomycota</taxon>
        <taxon>Pezizomycotina</taxon>
        <taxon>Eurotiomycetes</taxon>
        <taxon>Eurotiomycetidae</taxon>
        <taxon>Eurotiales</taxon>
        <taxon>Aspergillaceae</taxon>
        <taxon>Aspergillus</taxon>
        <taxon>Aspergillus subgen. Nidulantes</taxon>
    </lineage>
</organism>
<keyword evidence="1" id="KW-0378">Hydrolase</keyword>